<keyword evidence="1" id="KW-1133">Transmembrane helix</keyword>
<evidence type="ECO:0000313" key="2">
    <source>
        <dbReference type="EMBL" id="UFD97956.1"/>
    </source>
</evidence>
<name>A0AAE8YFA0_9CAUD</name>
<feature type="transmembrane region" description="Helical" evidence="1">
    <location>
        <begin position="639"/>
        <end position="658"/>
    </location>
</feature>
<feature type="transmembrane region" description="Helical" evidence="1">
    <location>
        <begin position="693"/>
        <end position="717"/>
    </location>
</feature>
<protein>
    <submittedName>
        <fullName evidence="2">Tape measure</fullName>
    </submittedName>
</protein>
<feature type="transmembrane region" description="Helical" evidence="1">
    <location>
        <begin position="250"/>
        <end position="275"/>
    </location>
</feature>
<feature type="transmembrane region" description="Helical" evidence="1">
    <location>
        <begin position="665"/>
        <end position="687"/>
    </location>
</feature>
<dbReference type="RefSeq" id="YP_010671531.1">
    <property type="nucleotide sequence ID" value="NC_070968.1"/>
</dbReference>
<accession>A0AAE8YFA0</accession>
<feature type="transmembrane region" description="Helical" evidence="1">
    <location>
        <begin position="218"/>
        <end position="243"/>
    </location>
</feature>
<proteinExistence type="predicted"/>
<evidence type="ECO:0000256" key="1">
    <source>
        <dbReference type="SAM" id="Phobius"/>
    </source>
</evidence>
<organism evidence="2 3">
    <name type="scientific">Streptomyces phage Pablito</name>
    <dbReference type="NCBI Taxonomy" id="2894593"/>
    <lineage>
        <taxon>Viruses</taxon>
        <taxon>Duplodnaviria</taxon>
        <taxon>Heunggongvirae</taxon>
        <taxon>Uroviricota</taxon>
        <taxon>Caudoviricetes</taxon>
        <taxon>Arquatrovirinae</taxon>
        <taxon>Janusvirus</taxon>
        <taxon>Janusvirus pablito</taxon>
    </lineage>
</organism>
<dbReference type="EMBL" id="OK412919">
    <property type="protein sequence ID" value="UFD97956.1"/>
    <property type="molecule type" value="Genomic_DNA"/>
</dbReference>
<sequence>MPQGQVIGRISVRVFPDTDKFRSTLEKQLDRIEKSVKPVAVQARLDMTGFQRDMIKQIREINRVNRTSDARKIRFKTMLSTDGMNQEIKKAVRALQAKADSGDRIQFKTDLTAGDVKLKISDQSLRDMTDQLKDWRDDNSPLTIRIEPDLSAAGSALTSARLGILTRPRTVSIVPQLNNAAVAKVATALAALSGIRVLNNLFTKFSNTLKNLDKSVPIIGSLASAMAGLAAMALTSASNLFALSASLAQIGALALTMPGILGGFAVGIGVTIAALKDFNTVLPQVKQQLGEMQKQISSNFWAQAKAPIAELADVLLPRFAKGFAETATASGKFFGSFATDLTAALNPGLVDTMFGYLNESIATATGGTKVFSSIIAQLGEVGASYLPNLAGWFVNISEQFDTWLKKKGQIGLREEIDQGIQALKDLGGVLYETGGILAGLSRAATEAGGSTLGMLRDSLARIHDVVDSPGFQKGMVDVFKAAHTAMSNLAAQAGPQVKTLFIELGQLLTTVLPQAGEIIGRAMGAIAGALSQPAVTEGVKAMFTGLLEAVKALAPAMAPLGQALGAIMQVVAAMLPVFAQLVSAAVIPLAGAFSALAPQLTPIITLLGGALTQAFQTLGPIIQQMVPLVGQLLGSAFKFLGTLLPPIAQIFGTILQAVMPLAETLISALAPILPILSAALGTILSALQPIVQVALQIITAVIQPLLPMLSEIIQAVLPPLSDAIKRLLEAIQPVLDALLAVVNFLMPILVPVLQFIISILADSLVAAVNGVALVFEGLVEVVVGVWDIIVGALKFAWGIIKAIFTGNTDTLKEGWNQFWSGIWSFVKGIWDIILGAFRTFLSVGVLGTATKVLKGIGAAFKAGWTAVVNFGKSAWTAITSGFSSFTSWLGSTASKAISAVGRFFSQGWTAVKDKTVSALTSLVTSVGTWIGKAVTAIGGLPSKAKSALGDLGSLLKDAGIKLIKGFINGISSMFGSVKDKLGDLTSSLTSWKGPESLDRVLLTGAGKLVIDGFINGLESRYDAVRRSLRGLTDDVAGTEFDSFGVGQVGVSRGVTSAINSAMASSTGGGTTKVLNYYAAPGSSISSEEDLFAAGNRARFGW</sequence>
<dbReference type="GeneID" id="77947784"/>
<keyword evidence="1" id="KW-0812">Transmembrane</keyword>
<dbReference type="Proteomes" id="UP000827624">
    <property type="component" value="Segment"/>
</dbReference>
<reference evidence="2" key="1">
    <citation type="submission" date="2021-10" db="EMBL/GenBank/DDBJ databases">
        <title>Bacteriophage attack leads to shedding of the bacterial cell wall.</title>
        <authorList>
            <person name="Ongenae V."/>
            <person name="Claessen D."/>
            <person name="Briegel A."/>
        </authorList>
    </citation>
    <scope>NUCLEOTIDE SEQUENCE</scope>
</reference>
<feature type="transmembrane region" description="Helical" evidence="1">
    <location>
        <begin position="738"/>
        <end position="761"/>
    </location>
</feature>
<dbReference type="KEGG" id="vg:77947784"/>
<feature type="transmembrane region" description="Helical" evidence="1">
    <location>
        <begin position="600"/>
        <end position="619"/>
    </location>
</feature>
<evidence type="ECO:0000313" key="3">
    <source>
        <dbReference type="Proteomes" id="UP000827624"/>
    </source>
</evidence>
<keyword evidence="3" id="KW-1185">Reference proteome</keyword>
<dbReference type="InterPro" id="IPR016024">
    <property type="entry name" value="ARM-type_fold"/>
</dbReference>
<dbReference type="SUPFAM" id="SSF48371">
    <property type="entry name" value="ARM repeat"/>
    <property type="match status" value="1"/>
</dbReference>
<keyword evidence="1" id="KW-0472">Membrane</keyword>